<gene>
    <name evidence="1" type="ORF">DS421_19g658740</name>
</gene>
<evidence type="ECO:0000313" key="1">
    <source>
        <dbReference type="EMBL" id="QHN78131.1"/>
    </source>
</evidence>
<dbReference type="EMBL" id="CP031001">
    <property type="protein sequence ID" value="QHN78131.1"/>
    <property type="molecule type" value="Genomic_DNA"/>
</dbReference>
<name>A0A6B9VBQ3_ARAHY</name>
<dbReference type="Proteomes" id="UP000464620">
    <property type="component" value="Chromosome B09"/>
</dbReference>
<accession>A0A6B9VBQ3</accession>
<reference evidence="1 2" key="1">
    <citation type="submission" date="2020-01" db="EMBL/GenBank/DDBJ databases">
        <title>Genome sequence of Arachis hypogaea, cultivar Shitouqi.</title>
        <authorList>
            <person name="Zhuang W."/>
            <person name="Chen H."/>
            <person name="Varshney R."/>
            <person name="Wang D."/>
            <person name="Ming R."/>
        </authorList>
    </citation>
    <scope>NUCLEOTIDE SEQUENCE [LARGE SCALE GENOMIC DNA]</scope>
    <source>
        <tissue evidence="1">Young leaf</tissue>
    </source>
</reference>
<organism evidence="1 2">
    <name type="scientific">Arachis hypogaea</name>
    <name type="common">Peanut</name>
    <dbReference type="NCBI Taxonomy" id="3818"/>
    <lineage>
        <taxon>Eukaryota</taxon>
        <taxon>Viridiplantae</taxon>
        <taxon>Streptophyta</taxon>
        <taxon>Embryophyta</taxon>
        <taxon>Tracheophyta</taxon>
        <taxon>Spermatophyta</taxon>
        <taxon>Magnoliopsida</taxon>
        <taxon>eudicotyledons</taxon>
        <taxon>Gunneridae</taxon>
        <taxon>Pentapetalae</taxon>
        <taxon>rosids</taxon>
        <taxon>fabids</taxon>
        <taxon>Fabales</taxon>
        <taxon>Fabaceae</taxon>
        <taxon>Papilionoideae</taxon>
        <taxon>50 kb inversion clade</taxon>
        <taxon>dalbergioids sensu lato</taxon>
        <taxon>Dalbergieae</taxon>
        <taxon>Pterocarpus clade</taxon>
        <taxon>Arachis</taxon>
    </lineage>
</organism>
<dbReference type="AlphaFoldDB" id="A0A6B9VBQ3"/>
<sequence length="59" mass="6895">MKLYVLVANLWSWKLNFLFGEIWSFGFYGTVVNCSIPSLGEKSAKMQVEKHHSIFWRLG</sequence>
<protein>
    <submittedName>
        <fullName evidence="1">Uncharacterized protein</fullName>
    </submittedName>
</protein>
<evidence type="ECO:0000313" key="2">
    <source>
        <dbReference type="Proteomes" id="UP000464620"/>
    </source>
</evidence>
<proteinExistence type="predicted"/>